<dbReference type="OrthoDB" id="9802763at2"/>
<organism evidence="3 4">
    <name type="scientific">Ancylomarina salipaludis</name>
    <dbReference type="NCBI Taxonomy" id="2501299"/>
    <lineage>
        <taxon>Bacteria</taxon>
        <taxon>Pseudomonadati</taxon>
        <taxon>Bacteroidota</taxon>
        <taxon>Bacteroidia</taxon>
        <taxon>Marinilabiliales</taxon>
        <taxon>Marinifilaceae</taxon>
        <taxon>Ancylomarina</taxon>
    </lineage>
</organism>
<dbReference type="Proteomes" id="UP000289703">
    <property type="component" value="Unassembled WGS sequence"/>
</dbReference>
<name>A0A4Q1JNV7_9BACT</name>
<comment type="caution">
    <text evidence="3">The sequence shown here is derived from an EMBL/GenBank/DDBJ whole genome shotgun (WGS) entry which is preliminary data.</text>
</comment>
<evidence type="ECO:0000256" key="2">
    <source>
        <dbReference type="SAM" id="Phobius"/>
    </source>
</evidence>
<evidence type="ECO:0000256" key="1">
    <source>
        <dbReference type="SAM" id="MobiDB-lite"/>
    </source>
</evidence>
<dbReference type="PANTHER" id="PTHR41532">
    <property type="entry name" value="FIXS PROTEIN"/>
    <property type="match status" value="1"/>
</dbReference>
<evidence type="ECO:0000313" key="3">
    <source>
        <dbReference type="EMBL" id="RXQ96590.1"/>
    </source>
</evidence>
<keyword evidence="2" id="KW-0472">Membrane</keyword>
<dbReference type="NCBIfam" id="TIGR00847">
    <property type="entry name" value="ccoS"/>
    <property type="match status" value="1"/>
</dbReference>
<dbReference type="RefSeq" id="WP_129252758.1">
    <property type="nucleotide sequence ID" value="NZ_SAXA01000002.1"/>
</dbReference>
<dbReference type="PANTHER" id="PTHR41532:SF1">
    <property type="entry name" value="FIXS PROTEIN"/>
    <property type="match status" value="1"/>
</dbReference>
<evidence type="ECO:0000313" key="4">
    <source>
        <dbReference type="Proteomes" id="UP000289703"/>
    </source>
</evidence>
<keyword evidence="2" id="KW-1133">Transmembrane helix</keyword>
<dbReference type="AlphaFoldDB" id="A0A4Q1JNV7"/>
<feature type="transmembrane region" description="Helical" evidence="2">
    <location>
        <begin position="6"/>
        <end position="26"/>
    </location>
</feature>
<keyword evidence="4" id="KW-1185">Reference proteome</keyword>
<dbReference type="InterPro" id="IPR004714">
    <property type="entry name" value="Cyt_oxidase_maturation_cbb3"/>
</dbReference>
<reference evidence="3 4" key="1">
    <citation type="submission" date="2019-01" db="EMBL/GenBank/DDBJ databases">
        <title>Ancylomarina salipaludis sp. nov., isolated from a salt marsh.</title>
        <authorList>
            <person name="Yoon J.-H."/>
        </authorList>
    </citation>
    <scope>NUCLEOTIDE SEQUENCE [LARGE SCALE GENOMIC DNA]</scope>
    <source>
        <strain evidence="3 4">SHSM-M15</strain>
    </source>
</reference>
<keyword evidence="2" id="KW-0812">Transmembrane</keyword>
<dbReference type="Pfam" id="PF03597">
    <property type="entry name" value="FixS"/>
    <property type="match status" value="1"/>
</dbReference>
<gene>
    <name evidence="3" type="primary">ccoS</name>
    <name evidence="3" type="ORF">EO244_02900</name>
</gene>
<sequence length="71" mass="8008">MSVIFVLIAVSMVVAGGFLIGFLWAVRKGQYDDHYSPSVRILFDDEELKDQKEIETKNTEGPETESKVSEN</sequence>
<proteinExistence type="predicted"/>
<feature type="region of interest" description="Disordered" evidence="1">
    <location>
        <begin position="52"/>
        <end position="71"/>
    </location>
</feature>
<protein>
    <submittedName>
        <fullName evidence="3">Cbb3-type cytochrome oxidase assembly protein CcoS</fullName>
    </submittedName>
</protein>
<accession>A0A4Q1JNV7</accession>
<dbReference type="EMBL" id="SAXA01000002">
    <property type="protein sequence ID" value="RXQ96590.1"/>
    <property type="molecule type" value="Genomic_DNA"/>
</dbReference>